<dbReference type="InterPro" id="IPR013324">
    <property type="entry name" value="RNA_pol_sigma_r3/r4-like"/>
</dbReference>
<comment type="similarity">
    <text evidence="1">Belongs to the sigma-70 factor family. ECF subfamily.</text>
</comment>
<accession>A0A5B9P335</accession>
<dbReference type="InterPro" id="IPR036388">
    <property type="entry name" value="WH-like_DNA-bd_sf"/>
</dbReference>
<dbReference type="RefSeq" id="WP_075084815.1">
    <property type="nucleotide sequence ID" value="NZ_CP042912.1"/>
</dbReference>
<dbReference type="GO" id="GO:0016987">
    <property type="term" value="F:sigma factor activity"/>
    <property type="evidence" value="ECO:0007669"/>
    <property type="project" value="UniProtKB-KW"/>
</dbReference>
<dbReference type="OrthoDB" id="291970at2"/>
<feature type="domain" description="RNA polymerase sigma-70 region 2" evidence="6">
    <location>
        <begin position="36"/>
        <end position="93"/>
    </location>
</feature>
<dbReference type="KEGG" id="mff:MFFC18_04230"/>
<dbReference type="AlphaFoldDB" id="A0A5B9P335"/>
<dbReference type="Gene3D" id="1.10.10.10">
    <property type="entry name" value="Winged helix-like DNA-binding domain superfamily/Winged helix DNA-binding domain"/>
    <property type="match status" value="1"/>
</dbReference>
<dbReference type="NCBIfam" id="TIGR02937">
    <property type="entry name" value="sigma70-ECF"/>
    <property type="match status" value="1"/>
</dbReference>
<dbReference type="InterPro" id="IPR014284">
    <property type="entry name" value="RNA_pol_sigma-70_dom"/>
</dbReference>
<dbReference type="GO" id="GO:0003677">
    <property type="term" value="F:DNA binding"/>
    <property type="evidence" value="ECO:0007669"/>
    <property type="project" value="UniProtKB-KW"/>
</dbReference>
<dbReference type="GO" id="GO:0006352">
    <property type="term" value="P:DNA-templated transcription initiation"/>
    <property type="evidence" value="ECO:0007669"/>
    <property type="project" value="InterPro"/>
</dbReference>
<evidence type="ECO:0000313" key="9">
    <source>
        <dbReference type="Proteomes" id="UP000322214"/>
    </source>
</evidence>
<evidence type="ECO:0000256" key="4">
    <source>
        <dbReference type="ARBA" id="ARBA00023125"/>
    </source>
</evidence>
<dbReference type="InterPro" id="IPR013325">
    <property type="entry name" value="RNA_pol_sigma_r2"/>
</dbReference>
<protein>
    <submittedName>
        <fullName evidence="8">ECF RNA polymerase sigma factor SigD</fullName>
    </submittedName>
</protein>
<sequence>MTDSAEQKLVDEIARGNRESLAEFFQLRRFDLLAVILSKMGPGLRKKVEAEDIFQEVCTTALQSLDKVQISDSGPFGWLCEIADRRIIDQQRKFAAGKRDSSRETGIHGKSDDDVGLVNLLVASITSPSRAFSRHQKEFRLIQAMKELPETQQQVLELRYSKGKSSKEIAAEIGKSDGATRVLITRSLQKLKEVLG</sequence>
<dbReference type="PANTHER" id="PTHR43133:SF8">
    <property type="entry name" value="RNA POLYMERASE SIGMA FACTOR HI_1459-RELATED"/>
    <property type="match status" value="1"/>
</dbReference>
<evidence type="ECO:0000313" key="8">
    <source>
        <dbReference type="EMBL" id="QEG20574.1"/>
    </source>
</evidence>
<dbReference type="Pfam" id="PF08281">
    <property type="entry name" value="Sigma70_r4_2"/>
    <property type="match status" value="1"/>
</dbReference>
<proteinExistence type="inferred from homology"/>
<dbReference type="EMBL" id="CP042912">
    <property type="protein sequence ID" value="QEG20574.1"/>
    <property type="molecule type" value="Genomic_DNA"/>
</dbReference>
<keyword evidence="4" id="KW-0238">DNA-binding</keyword>
<feature type="domain" description="RNA polymerase sigma factor 70 region 4 type 2" evidence="7">
    <location>
        <begin position="140"/>
        <end position="191"/>
    </location>
</feature>
<keyword evidence="5" id="KW-0804">Transcription</keyword>
<dbReference type="InterPro" id="IPR039425">
    <property type="entry name" value="RNA_pol_sigma-70-like"/>
</dbReference>
<gene>
    <name evidence="8" type="primary">sigD_2</name>
    <name evidence="8" type="ORF">MFFC18_04230</name>
</gene>
<dbReference type="InterPro" id="IPR007627">
    <property type="entry name" value="RNA_pol_sigma70_r2"/>
</dbReference>
<dbReference type="Proteomes" id="UP000322214">
    <property type="component" value="Chromosome"/>
</dbReference>
<keyword evidence="3" id="KW-0731">Sigma factor</keyword>
<evidence type="ECO:0000259" key="6">
    <source>
        <dbReference type="Pfam" id="PF04542"/>
    </source>
</evidence>
<evidence type="ECO:0000256" key="3">
    <source>
        <dbReference type="ARBA" id="ARBA00023082"/>
    </source>
</evidence>
<keyword evidence="2" id="KW-0805">Transcription regulation</keyword>
<dbReference type="CDD" id="cd06171">
    <property type="entry name" value="Sigma70_r4"/>
    <property type="match status" value="1"/>
</dbReference>
<evidence type="ECO:0000256" key="5">
    <source>
        <dbReference type="ARBA" id="ARBA00023163"/>
    </source>
</evidence>
<dbReference type="SUPFAM" id="SSF88946">
    <property type="entry name" value="Sigma2 domain of RNA polymerase sigma factors"/>
    <property type="match status" value="1"/>
</dbReference>
<evidence type="ECO:0000256" key="1">
    <source>
        <dbReference type="ARBA" id="ARBA00010641"/>
    </source>
</evidence>
<reference evidence="8 9" key="1">
    <citation type="submission" date="2019-08" db="EMBL/GenBank/DDBJ databases">
        <title>Deep-cultivation of Planctomycetes and their phenomic and genomic characterization uncovers novel biology.</title>
        <authorList>
            <person name="Wiegand S."/>
            <person name="Jogler M."/>
            <person name="Boedeker C."/>
            <person name="Pinto D."/>
            <person name="Vollmers J."/>
            <person name="Rivas-Marin E."/>
            <person name="Kohn T."/>
            <person name="Peeters S.H."/>
            <person name="Heuer A."/>
            <person name="Rast P."/>
            <person name="Oberbeckmann S."/>
            <person name="Bunk B."/>
            <person name="Jeske O."/>
            <person name="Meyerdierks A."/>
            <person name="Storesund J.E."/>
            <person name="Kallscheuer N."/>
            <person name="Luecker S."/>
            <person name="Lage O.M."/>
            <person name="Pohl T."/>
            <person name="Merkel B.J."/>
            <person name="Hornburger P."/>
            <person name="Mueller R.-W."/>
            <person name="Bruemmer F."/>
            <person name="Labrenz M."/>
            <person name="Spormann A.M."/>
            <person name="Op den Camp H."/>
            <person name="Overmann J."/>
            <person name="Amann R."/>
            <person name="Jetten M.S.M."/>
            <person name="Mascher T."/>
            <person name="Medema M.H."/>
            <person name="Devos D.P."/>
            <person name="Kaster A.-K."/>
            <person name="Ovreas L."/>
            <person name="Rohde M."/>
            <person name="Galperin M.Y."/>
            <person name="Jogler C."/>
        </authorList>
    </citation>
    <scope>NUCLEOTIDE SEQUENCE [LARGE SCALE GENOMIC DNA]</scope>
    <source>
        <strain evidence="8 9">FC18</strain>
    </source>
</reference>
<dbReference type="InterPro" id="IPR013249">
    <property type="entry name" value="RNA_pol_sigma70_r4_t2"/>
</dbReference>
<dbReference type="Gene3D" id="1.10.1740.10">
    <property type="match status" value="1"/>
</dbReference>
<evidence type="ECO:0000259" key="7">
    <source>
        <dbReference type="Pfam" id="PF08281"/>
    </source>
</evidence>
<keyword evidence="9" id="KW-1185">Reference proteome</keyword>
<dbReference type="PANTHER" id="PTHR43133">
    <property type="entry name" value="RNA POLYMERASE ECF-TYPE SIGMA FACTO"/>
    <property type="match status" value="1"/>
</dbReference>
<evidence type="ECO:0000256" key="2">
    <source>
        <dbReference type="ARBA" id="ARBA00023015"/>
    </source>
</evidence>
<organism evidence="8 9">
    <name type="scientific">Mariniblastus fucicola</name>
    <dbReference type="NCBI Taxonomy" id="980251"/>
    <lineage>
        <taxon>Bacteria</taxon>
        <taxon>Pseudomonadati</taxon>
        <taxon>Planctomycetota</taxon>
        <taxon>Planctomycetia</taxon>
        <taxon>Pirellulales</taxon>
        <taxon>Pirellulaceae</taxon>
        <taxon>Mariniblastus</taxon>
    </lineage>
</organism>
<name>A0A5B9P335_9BACT</name>
<dbReference type="Pfam" id="PF04542">
    <property type="entry name" value="Sigma70_r2"/>
    <property type="match status" value="1"/>
</dbReference>
<dbReference type="SUPFAM" id="SSF88659">
    <property type="entry name" value="Sigma3 and sigma4 domains of RNA polymerase sigma factors"/>
    <property type="match status" value="1"/>
</dbReference>
<dbReference type="STRING" id="980251.GCA_001642875_02393"/>